<dbReference type="Proteomes" id="UP000193944">
    <property type="component" value="Unassembled WGS sequence"/>
</dbReference>
<dbReference type="EMBL" id="MCFG01000180">
    <property type="protein sequence ID" value="ORX79293.1"/>
    <property type="molecule type" value="Genomic_DNA"/>
</dbReference>
<name>A0A1Y1X0K9_9FUNG</name>
<reference evidence="1 2" key="1">
    <citation type="submission" date="2016-08" db="EMBL/GenBank/DDBJ databases">
        <title>A Parts List for Fungal Cellulosomes Revealed by Comparative Genomics.</title>
        <authorList>
            <consortium name="DOE Joint Genome Institute"/>
            <person name="Haitjema C.H."/>
            <person name="Gilmore S.P."/>
            <person name="Henske J.K."/>
            <person name="Solomon K.V."/>
            <person name="De Groot R."/>
            <person name="Kuo A."/>
            <person name="Mondo S.J."/>
            <person name="Salamov A.A."/>
            <person name="Labutti K."/>
            <person name="Zhao Z."/>
            <person name="Chiniquy J."/>
            <person name="Barry K."/>
            <person name="Brewer H.M."/>
            <person name="Purvine S.O."/>
            <person name="Wright A.T."/>
            <person name="Boxma B."/>
            <person name="Van Alen T."/>
            <person name="Hackstein J.H."/>
            <person name="Baker S.E."/>
            <person name="Grigoriev I.V."/>
            <person name="O'Malley M.A."/>
        </authorList>
    </citation>
    <scope>NUCLEOTIDE SEQUENCE [LARGE SCALE GENOMIC DNA]</scope>
    <source>
        <strain evidence="1 2">S4</strain>
    </source>
</reference>
<keyword evidence="2" id="KW-1185">Reference proteome</keyword>
<sequence length="265" mass="30941">MNIPRASTPKSCYITVSPLVHYKHYKYWWYDYELNNEDKLKSHPIMLAKIYNNNEMIELLKKYANTHQIKLKLVEESYFSKLKNLLTYAINTNDDNLVKYLLEYANSHKISLELNKILNNINNNPLINSTNDNMNNLLMEYATNRNIILCKEVETTLPPFSFFNRGYSCTTENETDIIYTIGMGWANISDEIELQNVKIKGENVIVYINENFASRRGMMLCASHCPKISLKFNRKPKKIKIVNSKTGENFKELELEDVLNTNNKA</sequence>
<evidence type="ECO:0000313" key="2">
    <source>
        <dbReference type="Proteomes" id="UP000193944"/>
    </source>
</evidence>
<evidence type="ECO:0000313" key="1">
    <source>
        <dbReference type="EMBL" id="ORX79293.1"/>
    </source>
</evidence>
<proteinExistence type="predicted"/>
<reference evidence="1 2" key="2">
    <citation type="submission" date="2016-08" db="EMBL/GenBank/DDBJ databases">
        <title>Pervasive Adenine N6-methylation of Active Genes in Fungi.</title>
        <authorList>
            <consortium name="DOE Joint Genome Institute"/>
            <person name="Mondo S.J."/>
            <person name="Dannebaum R.O."/>
            <person name="Kuo R.C."/>
            <person name="Labutti K."/>
            <person name="Haridas S."/>
            <person name="Kuo A."/>
            <person name="Salamov A."/>
            <person name="Ahrendt S.R."/>
            <person name="Lipzen A."/>
            <person name="Sullivan W."/>
            <person name="Andreopoulos W.B."/>
            <person name="Clum A."/>
            <person name="Lindquist E."/>
            <person name="Daum C."/>
            <person name="Ramamoorthy G.K."/>
            <person name="Gryganskyi A."/>
            <person name="Culley D."/>
            <person name="Magnuson J.K."/>
            <person name="James T.Y."/>
            <person name="O'Malley M.A."/>
            <person name="Stajich J.E."/>
            <person name="Spatafora J.W."/>
            <person name="Visel A."/>
            <person name="Grigoriev I.V."/>
        </authorList>
    </citation>
    <scope>NUCLEOTIDE SEQUENCE [LARGE SCALE GENOMIC DNA]</scope>
    <source>
        <strain evidence="1 2">S4</strain>
    </source>
</reference>
<comment type="caution">
    <text evidence="1">The sequence shown here is derived from an EMBL/GenBank/DDBJ whole genome shotgun (WGS) entry which is preliminary data.</text>
</comment>
<organism evidence="1 2">
    <name type="scientific">Anaeromyces robustus</name>
    <dbReference type="NCBI Taxonomy" id="1754192"/>
    <lineage>
        <taxon>Eukaryota</taxon>
        <taxon>Fungi</taxon>
        <taxon>Fungi incertae sedis</taxon>
        <taxon>Chytridiomycota</taxon>
        <taxon>Chytridiomycota incertae sedis</taxon>
        <taxon>Neocallimastigomycetes</taxon>
        <taxon>Neocallimastigales</taxon>
        <taxon>Neocallimastigaceae</taxon>
        <taxon>Anaeromyces</taxon>
    </lineage>
</organism>
<dbReference type="AlphaFoldDB" id="A0A1Y1X0K9"/>
<protein>
    <submittedName>
        <fullName evidence="1">Uncharacterized protein</fullName>
    </submittedName>
</protein>
<gene>
    <name evidence="1" type="ORF">BCR32DRAFT_269554</name>
</gene>
<accession>A0A1Y1X0K9</accession>